<reference evidence="1 2" key="1">
    <citation type="submission" date="2020-07" db="EMBL/GenBank/DDBJ databases">
        <title>Sequencing the genomes of 1000 actinobacteria strains.</title>
        <authorList>
            <person name="Klenk H.-P."/>
        </authorList>
    </citation>
    <scope>NUCLEOTIDE SEQUENCE [LARGE SCALE GENOMIC DNA]</scope>
    <source>
        <strain evidence="1 2">DSM 7487</strain>
    </source>
</reference>
<evidence type="ECO:0000313" key="1">
    <source>
        <dbReference type="EMBL" id="NYD24918.1"/>
    </source>
</evidence>
<dbReference type="Proteomes" id="UP000521922">
    <property type="component" value="Unassembled WGS sequence"/>
</dbReference>
<protein>
    <submittedName>
        <fullName evidence="1">Uncharacterized protein</fullName>
    </submittedName>
</protein>
<dbReference type="EMBL" id="JACCBB010000001">
    <property type="protein sequence ID" value="NYD24918.1"/>
    <property type="molecule type" value="Genomic_DNA"/>
</dbReference>
<comment type="caution">
    <text evidence="1">The sequence shown here is derived from an EMBL/GenBank/DDBJ whole genome shotgun (WGS) entry which is preliminary data.</text>
</comment>
<evidence type="ECO:0000313" key="2">
    <source>
        <dbReference type="Proteomes" id="UP000521922"/>
    </source>
</evidence>
<sequence length="66" mass="7182">MDETTRQRLLELDVDDFLPPDVALDLQMAGVAVLAVGTVAVPEGYDALYEQPGPLVRVLEGERRSA</sequence>
<organism evidence="1 2">
    <name type="scientific">Kineococcus aurantiacus</name>
    <dbReference type="NCBI Taxonomy" id="37633"/>
    <lineage>
        <taxon>Bacteria</taxon>
        <taxon>Bacillati</taxon>
        <taxon>Actinomycetota</taxon>
        <taxon>Actinomycetes</taxon>
        <taxon>Kineosporiales</taxon>
        <taxon>Kineosporiaceae</taxon>
        <taxon>Kineococcus</taxon>
    </lineage>
</organism>
<gene>
    <name evidence="1" type="ORF">BJ968_004458</name>
</gene>
<dbReference type="RefSeq" id="WP_179755627.1">
    <property type="nucleotide sequence ID" value="NZ_BAAAGN010000015.1"/>
</dbReference>
<dbReference type="AlphaFoldDB" id="A0A7Y9DQK0"/>
<proteinExistence type="predicted"/>
<accession>A0A7Y9DQK0</accession>
<name>A0A7Y9DQK0_9ACTN</name>
<keyword evidence="2" id="KW-1185">Reference proteome</keyword>